<evidence type="ECO:0000313" key="2">
    <source>
        <dbReference type="EMBL" id="QJA78773.1"/>
    </source>
</evidence>
<protein>
    <submittedName>
        <fullName evidence="2">Putative portal protein</fullName>
    </submittedName>
</protein>
<evidence type="ECO:0000313" key="1">
    <source>
        <dbReference type="EMBL" id="QJA56064.1"/>
    </source>
</evidence>
<reference evidence="2" key="1">
    <citation type="submission" date="2020-03" db="EMBL/GenBank/DDBJ databases">
        <title>The deep terrestrial virosphere.</title>
        <authorList>
            <person name="Holmfeldt K."/>
            <person name="Nilsson E."/>
            <person name="Simone D."/>
            <person name="Lopez-Fernandez M."/>
            <person name="Wu X."/>
            <person name="de Brujin I."/>
            <person name="Lundin D."/>
            <person name="Andersson A."/>
            <person name="Bertilsson S."/>
            <person name="Dopson M."/>
        </authorList>
    </citation>
    <scope>NUCLEOTIDE SEQUENCE</scope>
    <source>
        <strain evidence="2">MM415A00985</strain>
        <strain evidence="1">MM415B01930</strain>
    </source>
</reference>
<gene>
    <name evidence="2" type="ORF">MM415A00985_0008</name>
    <name evidence="1" type="ORF">MM415B01930_0003</name>
</gene>
<accession>A0A6M3KA69</accession>
<sequence length="464" mass="51961">MKPKSKLDKLQPVDEVEQLIREATQTVEDELKLEDSGWINLSAGNDVITAAARIENLKLSRLYSTKDPLGRQSIRLWTDYTFGRGMTWSTEEEPTQKVLESFWDAKANNSVLSVRGQRRSSDKLLIDGEIFFAIFLGSRSEPPRIRCIDPLEITEIITNPDDIEDVRYYKRQWSDNQSKSHTSIYRDYTNLKDEGAQDSVGANVQKTDDALVYHMTYNTISQRGNPLLLPALDWIKQYRRFLASRVAIMLALARFAWRGKIKGGQTAVDAIKAKTHEKEIAAGSTLLENMGSDTTPIKTESGASSAYQDAKMLKYQVCAAVGIPEQYFGDISTGNLATAKTVELPMMKMFQSYQAIWADAYKDINEIILEHNSVAEDKRYVDMDFPAIAPEDVAAAAQAIVQILGVLPNFADSPDVQQIAMMTLGVNDPAEALDQLTKEAKSNPSVALSRAVRIFRESLKRSKE</sequence>
<name>A0A6M3KA69_9ZZZZ</name>
<dbReference type="AlphaFoldDB" id="A0A6M3KA69"/>
<organism evidence="2">
    <name type="scientific">viral metagenome</name>
    <dbReference type="NCBI Taxonomy" id="1070528"/>
    <lineage>
        <taxon>unclassified sequences</taxon>
        <taxon>metagenomes</taxon>
        <taxon>organismal metagenomes</taxon>
    </lineage>
</organism>
<dbReference type="EMBL" id="MT142353">
    <property type="protein sequence ID" value="QJA78773.1"/>
    <property type="molecule type" value="Genomic_DNA"/>
</dbReference>
<proteinExistence type="predicted"/>
<dbReference type="EMBL" id="MT141198">
    <property type="protein sequence ID" value="QJA56064.1"/>
    <property type="molecule type" value="Genomic_DNA"/>
</dbReference>